<evidence type="ECO:0000313" key="2">
    <source>
        <dbReference type="EMBL" id="OLQ00605.1"/>
    </source>
</evidence>
<keyword evidence="1" id="KW-0472">Membrane</keyword>
<dbReference type="OrthoDB" id="413503at2759"/>
<gene>
    <name evidence="2" type="ORF">AK812_SmicGene16697</name>
</gene>
<keyword evidence="3" id="KW-1185">Reference proteome</keyword>
<feature type="transmembrane region" description="Helical" evidence="1">
    <location>
        <begin position="127"/>
        <end position="147"/>
    </location>
</feature>
<feature type="transmembrane region" description="Helical" evidence="1">
    <location>
        <begin position="89"/>
        <end position="115"/>
    </location>
</feature>
<evidence type="ECO:0000313" key="3">
    <source>
        <dbReference type="Proteomes" id="UP000186817"/>
    </source>
</evidence>
<feature type="transmembrane region" description="Helical" evidence="1">
    <location>
        <begin position="159"/>
        <end position="181"/>
    </location>
</feature>
<feature type="transmembrane region" description="Helical" evidence="1">
    <location>
        <begin position="33"/>
        <end position="56"/>
    </location>
</feature>
<organism evidence="2 3">
    <name type="scientific">Symbiodinium microadriaticum</name>
    <name type="common">Dinoflagellate</name>
    <name type="synonym">Zooxanthella microadriatica</name>
    <dbReference type="NCBI Taxonomy" id="2951"/>
    <lineage>
        <taxon>Eukaryota</taxon>
        <taxon>Sar</taxon>
        <taxon>Alveolata</taxon>
        <taxon>Dinophyceae</taxon>
        <taxon>Suessiales</taxon>
        <taxon>Symbiodiniaceae</taxon>
        <taxon>Symbiodinium</taxon>
    </lineage>
</organism>
<name>A0A1Q9DZK0_SYMMI</name>
<protein>
    <submittedName>
        <fullName evidence="2">Uncharacterized protein</fullName>
    </submittedName>
</protein>
<accession>A0A1Q9DZK0</accession>
<reference evidence="2 3" key="1">
    <citation type="submission" date="2016-02" db="EMBL/GenBank/DDBJ databases">
        <title>Genome analysis of coral dinoflagellate symbionts highlights evolutionary adaptations to a symbiotic lifestyle.</title>
        <authorList>
            <person name="Aranda M."/>
            <person name="Li Y."/>
            <person name="Liew Y.J."/>
            <person name="Baumgarten S."/>
            <person name="Simakov O."/>
            <person name="Wilson M."/>
            <person name="Piel J."/>
            <person name="Ashoor H."/>
            <person name="Bougouffa S."/>
            <person name="Bajic V.B."/>
            <person name="Ryu T."/>
            <person name="Ravasi T."/>
            <person name="Bayer T."/>
            <person name="Micklem G."/>
            <person name="Kim H."/>
            <person name="Bhak J."/>
            <person name="Lajeunesse T.C."/>
            <person name="Voolstra C.R."/>
        </authorList>
    </citation>
    <scope>NUCLEOTIDE SEQUENCE [LARGE SCALE GENOMIC DNA]</scope>
    <source>
        <strain evidence="2 3">CCMP2467</strain>
    </source>
</reference>
<feature type="transmembrane region" description="Helical" evidence="1">
    <location>
        <begin position="187"/>
        <end position="205"/>
    </location>
</feature>
<dbReference type="EMBL" id="LSRX01000322">
    <property type="protein sequence ID" value="OLQ00605.1"/>
    <property type="molecule type" value="Genomic_DNA"/>
</dbReference>
<sequence>MPFGIVASIDAVSIAILAETLMSKGGVADLHEASFYTIVTAEIFVCIAIVGVVFAWRSDALSNPEHGTIADALETGGYREEYFWERMHVLFCNSCVALLACCAWVFLLCASPFIAEGLCQEAGCAEILPQRMISIANIAATLGRFLALKVSHAPGAPMLVLESLSLLALGLLIVLPCVWHWVPEMPFSEALVTGLPIAGGITLWSNSLLMRNDHSSQAACGHSIYAPCPVTTEITWLSLQVGSISGTLLAAAL</sequence>
<proteinExistence type="predicted"/>
<comment type="caution">
    <text evidence="2">The sequence shown here is derived from an EMBL/GenBank/DDBJ whole genome shotgun (WGS) entry which is preliminary data.</text>
</comment>
<dbReference type="Proteomes" id="UP000186817">
    <property type="component" value="Unassembled WGS sequence"/>
</dbReference>
<dbReference type="AlphaFoldDB" id="A0A1Q9DZK0"/>
<keyword evidence="1" id="KW-1133">Transmembrane helix</keyword>
<keyword evidence="1" id="KW-0812">Transmembrane</keyword>
<evidence type="ECO:0000256" key="1">
    <source>
        <dbReference type="SAM" id="Phobius"/>
    </source>
</evidence>